<dbReference type="EMBL" id="KL142377">
    <property type="protein sequence ID" value="KDR77001.1"/>
    <property type="molecule type" value="Genomic_DNA"/>
</dbReference>
<accession>A0A067T1L8</accession>
<evidence type="ECO:0000313" key="1">
    <source>
        <dbReference type="EMBL" id="KDR77001.1"/>
    </source>
</evidence>
<name>A0A067T1L8_GALM3</name>
<dbReference type="HOGENOM" id="CLU_2097041_0_0_1"/>
<gene>
    <name evidence="1" type="ORF">GALMADRAFT_424332</name>
</gene>
<proteinExistence type="predicted"/>
<protein>
    <submittedName>
        <fullName evidence="1">Uncharacterized protein</fullName>
    </submittedName>
</protein>
<evidence type="ECO:0000313" key="2">
    <source>
        <dbReference type="Proteomes" id="UP000027222"/>
    </source>
</evidence>
<dbReference type="Proteomes" id="UP000027222">
    <property type="component" value="Unassembled WGS sequence"/>
</dbReference>
<sequence>MVRLCEKSGALIMLCFQRSTVCALQPSKSRYDHVHCHEIDQGRQHSELLSKVVVICETKRSGGIKNSSAAFNELEDSKALHHPCIQSQTWLTCRGRRVELRSAFIFKPLCKRQTPF</sequence>
<reference evidence="2" key="1">
    <citation type="journal article" date="2014" name="Proc. Natl. Acad. Sci. U.S.A.">
        <title>Extensive sampling of basidiomycete genomes demonstrates inadequacy of the white-rot/brown-rot paradigm for wood decay fungi.</title>
        <authorList>
            <person name="Riley R."/>
            <person name="Salamov A.A."/>
            <person name="Brown D.W."/>
            <person name="Nagy L.G."/>
            <person name="Floudas D."/>
            <person name="Held B.W."/>
            <person name="Levasseur A."/>
            <person name="Lombard V."/>
            <person name="Morin E."/>
            <person name="Otillar R."/>
            <person name="Lindquist E.A."/>
            <person name="Sun H."/>
            <person name="LaButti K.M."/>
            <person name="Schmutz J."/>
            <person name="Jabbour D."/>
            <person name="Luo H."/>
            <person name="Baker S.E."/>
            <person name="Pisabarro A.G."/>
            <person name="Walton J.D."/>
            <person name="Blanchette R.A."/>
            <person name="Henrissat B."/>
            <person name="Martin F."/>
            <person name="Cullen D."/>
            <person name="Hibbett D.S."/>
            <person name="Grigoriev I.V."/>
        </authorList>
    </citation>
    <scope>NUCLEOTIDE SEQUENCE [LARGE SCALE GENOMIC DNA]</scope>
    <source>
        <strain evidence="2">CBS 339.88</strain>
    </source>
</reference>
<dbReference type="AlphaFoldDB" id="A0A067T1L8"/>
<organism evidence="1 2">
    <name type="scientific">Galerina marginata (strain CBS 339.88)</name>
    <dbReference type="NCBI Taxonomy" id="685588"/>
    <lineage>
        <taxon>Eukaryota</taxon>
        <taxon>Fungi</taxon>
        <taxon>Dikarya</taxon>
        <taxon>Basidiomycota</taxon>
        <taxon>Agaricomycotina</taxon>
        <taxon>Agaricomycetes</taxon>
        <taxon>Agaricomycetidae</taxon>
        <taxon>Agaricales</taxon>
        <taxon>Agaricineae</taxon>
        <taxon>Strophariaceae</taxon>
        <taxon>Galerina</taxon>
    </lineage>
</organism>
<keyword evidence="2" id="KW-1185">Reference proteome</keyword>